<accession>A0A0K2VI76</accession>
<evidence type="ECO:0000313" key="1">
    <source>
        <dbReference type="EMBL" id="CDW50154.1"/>
    </source>
</evidence>
<sequence>MVIYRLRRWVININYKYIDRIRCVKIKRLENRGKKKGTFWWETNK</sequence>
<name>A0A0K2VI76_LEPSM</name>
<dbReference type="AlphaFoldDB" id="A0A0K2VI76"/>
<reference evidence="1" key="1">
    <citation type="submission" date="2014-05" db="EMBL/GenBank/DDBJ databases">
        <authorList>
            <person name="Chronopoulou M."/>
        </authorList>
    </citation>
    <scope>NUCLEOTIDE SEQUENCE</scope>
    <source>
        <tissue evidence="1">Whole organism</tissue>
    </source>
</reference>
<protein>
    <submittedName>
        <fullName evidence="1">Uncharacterized protein</fullName>
    </submittedName>
</protein>
<dbReference type="EMBL" id="HACA01032793">
    <property type="protein sequence ID" value="CDW50154.1"/>
    <property type="molecule type" value="Transcribed_RNA"/>
</dbReference>
<proteinExistence type="predicted"/>
<organism evidence="1">
    <name type="scientific">Lepeophtheirus salmonis</name>
    <name type="common">Salmon louse</name>
    <name type="synonym">Caligus salmonis</name>
    <dbReference type="NCBI Taxonomy" id="72036"/>
    <lineage>
        <taxon>Eukaryota</taxon>
        <taxon>Metazoa</taxon>
        <taxon>Ecdysozoa</taxon>
        <taxon>Arthropoda</taxon>
        <taxon>Crustacea</taxon>
        <taxon>Multicrustacea</taxon>
        <taxon>Hexanauplia</taxon>
        <taxon>Copepoda</taxon>
        <taxon>Siphonostomatoida</taxon>
        <taxon>Caligidae</taxon>
        <taxon>Lepeophtheirus</taxon>
    </lineage>
</organism>